<comment type="caution">
    <text evidence="3">The sequence shown here is derived from an EMBL/GenBank/DDBJ whole genome shotgun (WGS) entry which is preliminary data.</text>
</comment>
<evidence type="ECO:0000313" key="3">
    <source>
        <dbReference type="EMBL" id="MEU9578812.1"/>
    </source>
</evidence>
<dbReference type="RefSeq" id="WP_359273197.1">
    <property type="nucleotide sequence ID" value="NZ_JBEZNA010000034.1"/>
</dbReference>
<gene>
    <name evidence="3" type="ORF">AB0D95_16375</name>
</gene>
<accession>A0ABV3ERG5</accession>
<evidence type="ECO:0000256" key="1">
    <source>
        <dbReference type="SAM" id="MobiDB-lite"/>
    </source>
</evidence>
<keyword evidence="2" id="KW-0472">Membrane</keyword>
<sequence>MLTELHDAVERVPVYAWAALLATTALTITVLARKNRTRRATQPKTPDPKKRRTLTGLAGMGLVVLLGFGLSANTSIVFAEARLHMKDPWTLTVGLALEGIVLGLTLYSWAFDDKGTARAAYLLVFAQAIGAIEVVRFQHEDIGTAAVRIVGPVMLAYGLHKLLGLETKLKKIEIKSDGILARWWRDRLKRLESRLGIGSRGADAEAISRRNAQDKLIALATLGKPWYMGKRSYEKALMQAGDAAFHGLTDTLDQLGTEMHITTRIDRMGAFKTLPDRSETYTLRSLRPANSPQGALDAAPNDISALTSEGAPGRTEGHDTGAPGATGGEAQASKRPDGGDTDRRRLAFDLYFDLRAGGQAPSQNAFEKAWREAGYGLKTDDIRALYKDIHTKVTGNNP</sequence>
<dbReference type="Proteomes" id="UP001551584">
    <property type="component" value="Unassembled WGS sequence"/>
</dbReference>
<keyword evidence="2" id="KW-0812">Transmembrane</keyword>
<keyword evidence="4" id="KW-1185">Reference proteome</keyword>
<protein>
    <recommendedName>
        <fullName evidence="5">DUF2637 domain-containing protein</fullName>
    </recommendedName>
</protein>
<keyword evidence="2" id="KW-1133">Transmembrane helix</keyword>
<organism evidence="3 4">
    <name type="scientific">Streptomyces chilikensis</name>
    <dbReference type="NCBI Taxonomy" id="1194079"/>
    <lineage>
        <taxon>Bacteria</taxon>
        <taxon>Bacillati</taxon>
        <taxon>Actinomycetota</taxon>
        <taxon>Actinomycetes</taxon>
        <taxon>Kitasatosporales</taxon>
        <taxon>Streptomycetaceae</taxon>
        <taxon>Streptomyces</taxon>
    </lineage>
</organism>
<evidence type="ECO:0000256" key="2">
    <source>
        <dbReference type="SAM" id="Phobius"/>
    </source>
</evidence>
<feature type="transmembrane region" description="Helical" evidence="2">
    <location>
        <begin position="12"/>
        <end position="32"/>
    </location>
</feature>
<feature type="region of interest" description="Disordered" evidence="1">
    <location>
        <begin position="286"/>
        <end position="342"/>
    </location>
</feature>
<evidence type="ECO:0008006" key="5">
    <source>
        <dbReference type="Google" id="ProtNLM"/>
    </source>
</evidence>
<feature type="transmembrane region" description="Helical" evidence="2">
    <location>
        <begin position="53"/>
        <end position="77"/>
    </location>
</feature>
<reference evidence="3 4" key="1">
    <citation type="submission" date="2024-06" db="EMBL/GenBank/DDBJ databases">
        <title>The Natural Products Discovery Center: Release of the First 8490 Sequenced Strains for Exploring Actinobacteria Biosynthetic Diversity.</title>
        <authorList>
            <person name="Kalkreuter E."/>
            <person name="Kautsar S.A."/>
            <person name="Yang D."/>
            <person name="Bader C.D."/>
            <person name="Teijaro C.N."/>
            <person name="Fluegel L."/>
            <person name="Davis C.M."/>
            <person name="Simpson J.R."/>
            <person name="Lauterbach L."/>
            <person name="Steele A.D."/>
            <person name="Gui C."/>
            <person name="Meng S."/>
            <person name="Li G."/>
            <person name="Viehrig K."/>
            <person name="Ye F."/>
            <person name="Su P."/>
            <person name="Kiefer A.F."/>
            <person name="Nichols A."/>
            <person name="Cepeda A.J."/>
            <person name="Yan W."/>
            <person name="Fan B."/>
            <person name="Jiang Y."/>
            <person name="Adhikari A."/>
            <person name="Zheng C.-J."/>
            <person name="Schuster L."/>
            <person name="Cowan T.M."/>
            <person name="Smanski M.J."/>
            <person name="Chevrette M.G."/>
            <person name="De Carvalho L.P.S."/>
            <person name="Shen B."/>
        </authorList>
    </citation>
    <scope>NUCLEOTIDE SEQUENCE [LARGE SCALE GENOMIC DNA]</scope>
    <source>
        <strain evidence="3 4">NPDC048117</strain>
    </source>
</reference>
<feature type="transmembrane region" description="Helical" evidence="2">
    <location>
        <begin position="89"/>
        <end position="107"/>
    </location>
</feature>
<name>A0ABV3ERG5_9ACTN</name>
<feature type="compositionally biased region" description="Basic and acidic residues" evidence="1">
    <location>
        <begin position="332"/>
        <end position="342"/>
    </location>
</feature>
<dbReference type="EMBL" id="JBEZNA010000034">
    <property type="protein sequence ID" value="MEU9578812.1"/>
    <property type="molecule type" value="Genomic_DNA"/>
</dbReference>
<evidence type="ECO:0000313" key="4">
    <source>
        <dbReference type="Proteomes" id="UP001551584"/>
    </source>
</evidence>
<proteinExistence type="predicted"/>